<dbReference type="AlphaFoldDB" id="R0JYC1"/>
<dbReference type="Pfam" id="PF00106">
    <property type="entry name" value="adh_short"/>
    <property type="match status" value="1"/>
</dbReference>
<organism evidence="1 2">
    <name type="scientific">Exserohilum turcicum (strain 28A)</name>
    <name type="common">Northern leaf blight fungus</name>
    <name type="synonym">Setosphaeria turcica</name>
    <dbReference type="NCBI Taxonomy" id="671987"/>
    <lineage>
        <taxon>Eukaryota</taxon>
        <taxon>Fungi</taxon>
        <taxon>Dikarya</taxon>
        <taxon>Ascomycota</taxon>
        <taxon>Pezizomycotina</taxon>
        <taxon>Dothideomycetes</taxon>
        <taxon>Pleosporomycetidae</taxon>
        <taxon>Pleosporales</taxon>
        <taxon>Pleosporineae</taxon>
        <taxon>Pleosporaceae</taxon>
        <taxon>Exserohilum</taxon>
    </lineage>
</organism>
<dbReference type="InterPro" id="IPR002347">
    <property type="entry name" value="SDR_fam"/>
</dbReference>
<dbReference type="GeneID" id="19403284"/>
<evidence type="ECO:0000313" key="2">
    <source>
        <dbReference type="Proteomes" id="UP000016935"/>
    </source>
</evidence>
<accession>R0JYC1</accession>
<dbReference type="InterPro" id="IPR036291">
    <property type="entry name" value="NAD(P)-bd_dom_sf"/>
</dbReference>
<evidence type="ECO:0000313" key="1">
    <source>
        <dbReference type="EMBL" id="EOA85913.1"/>
    </source>
</evidence>
<dbReference type="OrthoDB" id="47007at2759"/>
<gene>
    <name evidence="1" type="ORF">SETTUDRAFT_28864</name>
</gene>
<dbReference type="RefSeq" id="XP_008026382.1">
    <property type="nucleotide sequence ID" value="XM_008028191.1"/>
</dbReference>
<dbReference type="SUPFAM" id="SSF51735">
    <property type="entry name" value="NAD(P)-binding Rossmann-fold domains"/>
    <property type="match status" value="1"/>
</dbReference>
<sequence length="129" mass="13425">MSDSSWRSVSGKLAARGFLRVARIGIKANRGVGSAIALKPTQRGAKVAAHFLIGISLAAEVIHKTKCLRNGPDVTASEANVENAEEIAKLMDSAVAHFGGLEICCSNAGMHSSGHFTGSSATDFDRNAT</sequence>
<reference evidence="1 2" key="1">
    <citation type="journal article" date="2012" name="PLoS Pathog.">
        <title>Diverse lifestyles and strategies of plant pathogenesis encoded in the genomes of eighteen Dothideomycetes fungi.</title>
        <authorList>
            <person name="Ohm R.A."/>
            <person name="Feau N."/>
            <person name="Henrissat B."/>
            <person name="Schoch C.L."/>
            <person name="Horwitz B.A."/>
            <person name="Barry K.W."/>
            <person name="Condon B.J."/>
            <person name="Copeland A.C."/>
            <person name="Dhillon B."/>
            <person name="Glaser F."/>
            <person name="Hesse C.N."/>
            <person name="Kosti I."/>
            <person name="LaButti K."/>
            <person name="Lindquist E.A."/>
            <person name="Lucas S."/>
            <person name="Salamov A.A."/>
            <person name="Bradshaw R.E."/>
            <person name="Ciuffetti L."/>
            <person name="Hamelin R.C."/>
            <person name="Kema G.H.J."/>
            <person name="Lawrence C."/>
            <person name="Scott J.A."/>
            <person name="Spatafora J.W."/>
            <person name="Turgeon B.G."/>
            <person name="de Wit P.J.G.M."/>
            <person name="Zhong S."/>
            <person name="Goodwin S.B."/>
            <person name="Grigoriev I.V."/>
        </authorList>
    </citation>
    <scope>NUCLEOTIDE SEQUENCE [LARGE SCALE GENOMIC DNA]</scope>
    <source>
        <strain evidence="2">28A</strain>
    </source>
</reference>
<name>R0JYC1_EXST2</name>
<protein>
    <submittedName>
        <fullName evidence="1">Uncharacterized protein</fullName>
    </submittedName>
</protein>
<keyword evidence="2" id="KW-1185">Reference proteome</keyword>
<dbReference type="HOGENOM" id="CLU_1950160_0_0_1"/>
<dbReference type="EMBL" id="KB908626">
    <property type="protein sequence ID" value="EOA85913.1"/>
    <property type="molecule type" value="Genomic_DNA"/>
</dbReference>
<reference evidence="1 2" key="2">
    <citation type="journal article" date="2013" name="PLoS Genet.">
        <title>Comparative genome structure, secondary metabolite, and effector coding capacity across Cochliobolus pathogens.</title>
        <authorList>
            <person name="Condon B.J."/>
            <person name="Leng Y."/>
            <person name="Wu D."/>
            <person name="Bushley K.E."/>
            <person name="Ohm R.A."/>
            <person name="Otillar R."/>
            <person name="Martin J."/>
            <person name="Schackwitz W."/>
            <person name="Grimwood J."/>
            <person name="MohdZainudin N."/>
            <person name="Xue C."/>
            <person name="Wang R."/>
            <person name="Manning V.A."/>
            <person name="Dhillon B."/>
            <person name="Tu Z.J."/>
            <person name="Steffenson B.J."/>
            <person name="Salamov A."/>
            <person name="Sun H."/>
            <person name="Lowry S."/>
            <person name="LaButti K."/>
            <person name="Han J."/>
            <person name="Copeland A."/>
            <person name="Lindquist E."/>
            <person name="Barry K."/>
            <person name="Schmutz J."/>
            <person name="Baker S.E."/>
            <person name="Ciuffetti L.M."/>
            <person name="Grigoriev I.V."/>
            <person name="Zhong S."/>
            <person name="Turgeon B.G."/>
        </authorList>
    </citation>
    <scope>NUCLEOTIDE SEQUENCE [LARGE SCALE GENOMIC DNA]</scope>
    <source>
        <strain evidence="2">28A</strain>
    </source>
</reference>
<dbReference type="Gene3D" id="3.40.50.720">
    <property type="entry name" value="NAD(P)-binding Rossmann-like Domain"/>
    <property type="match status" value="1"/>
</dbReference>
<dbReference type="Proteomes" id="UP000016935">
    <property type="component" value="Unassembled WGS sequence"/>
</dbReference>
<dbReference type="STRING" id="671987.R0JYC1"/>
<proteinExistence type="predicted"/>